<proteinExistence type="predicted"/>
<sequence length="167" mass="19106">MELIRLWEQEIPQVQELMMDVVSRLPSEALYAMDRIEALYAYLEQDSEIYGVYEADKLVAFTMLAFPAFSESNLGREFGVPESDLAKVASLEGSIVHESVRGRGLQRHFHARREQLSREKGMKYLYATVHPDNAVSRRNLEAAGLTVQFSRLMYGGLPRLCYAKKLE</sequence>
<dbReference type="Proteomes" id="UP000615455">
    <property type="component" value="Unassembled WGS sequence"/>
</dbReference>
<accession>A0ABQ1FE59</accession>
<dbReference type="Pfam" id="PF00583">
    <property type="entry name" value="Acetyltransf_1"/>
    <property type="match status" value="1"/>
</dbReference>
<comment type="caution">
    <text evidence="2">The sequence shown here is derived from an EMBL/GenBank/DDBJ whole genome shotgun (WGS) entry which is preliminary data.</text>
</comment>
<dbReference type="RefSeq" id="WP_229757924.1">
    <property type="nucleotide sequence ID" value="NZ_BMHE01000056.1"/>
</dbReference>
<dbReference type="InterPro" id="IPR000182">
    <property type="entry name" value="GNAT_dom"/>
</dbReference>
<evidence type="ECO:0000259" key="1">
    <source>
        <dbReference type="PROSITE" id="PS51186"/>
    </source>
</evidence>
<organism evidence="2 3">
    <name type="scientific">Paenibacillus marchantiophytorum</name>
    <dbReference type="NCBI Taxonomy" id="1619310"/>
    <lineage>
        <taxon>Bacteria</taxon>
        <taxon>Bacillati</taxon>
        <taxon>Bacillota</taxon>
        <taxon>Bacilli</taxon>
        <taxon>Bacillales</taxon>
        <taxon>Paenibacillaceae</taxon>
        <taxon>Paenibacillus</taxon>
    </lineage>
</organism>
<evidence type="ECO:0000313" key="2">
    <source>
        <dbReference type="EMBL" id="GGA08950.1"/>
    </source>
</evidence>
<dbReference type="PROSITE" id="PS51186">
    <property type="entry name" value="GNAT"/>
    <property type="match status" value="1"/>
</dbReference>
<protein>
    <recommendedName>
        <fullName evidence="1">N-acetyltransferase domain-containing protein</fullName>
    </recommendedName>
</protein>
<feature type="domain" description="N-acetyltransferase" evidence="1">
    <location>
        <begin position="1"/>
        <end position="167"/>
    </location>
</feature>
<keyword evidence="3" id="KW-1185">Reference proteome</keyword>
<dbReference type="SUPFAM" id="SSF55729">
    <property type="entry name" value="Acyl-CoA N-acyltransferases (Nat)"/>
    <property type="match status" value="1"/>
</dbReference>
<reference evidence="3" key="1">
    <citation type="journal article" date="2019" name="Int. J. Syst. Evol. Microbiol.">
        <title>The Global Catalogue of Microorganisms (GCM) 10K type strain sequencing project: providing services to taxonomists for standard genome sequencing and annotation.</title>
        <authorList>
            <consortium name="The Broad Institute Genomics Platform"/>
            <consortium name="The Broad Institute Genome Sequencing Center for Infectious Disease"/>
            <person name="Wu L."/>
            <person name="Ma J."/>
        </authorList>
    </citation>
    <scope>NUCLEOTIDE SEQUENCE [LARGE SCALE GENOMIC DNA]</scope>
    <source>
        <strain evidence="3">CGMCC 1.15043</strain>
    </source>
</reference>
<dbReference type="EMBL" id="BMHE01000056">
    <property type="protein sequence ID" value="GGA08950.1"/>
    <property type="molecule type" value="Genomic_DNA"/>
</dbReference>
<name>A0ABQ1FE59_9BACL</name>
<gene>
    <name evidence="2" type="ORF">GCM10008018_63230</name>
</gene>
<dbReference type="InterPro" id="IPR016181">
    <property type="entry name" value="Acyl_CoA_acyltransferase"/>
</dbReference>
<dbReference type="Gene3D" id="3.40.630.30">
    <property type="match status" value="1"/>
</dbReference>
<evidence type="ECO:0000313" key="3">
    <source>
        <dbReference type="Proteomes" id="UP000615455"/>
    </source>
</evidence>